<evidence type="ECO:0000256" key="7">
    <source>
        <dbReference type="ARBA" id="ARBA00023040"/>
    </source>
</evidence>
<dbReference type="PRINTS" id="PR00237">
    <property type="entry name" value="GPCRRHODOPSN"/>
</dbReference>
<dbReference type="Proteomes" id="UP000515159">
    <property type="component" value="Chromosome 16"/>
</dbReference>
<evidence type="ECO:0000256" key="11">
    <source>
        <dbReference type="RuleBase" id="RU000688"/>
    </source>
</evidence>
<feature type="transmembrane region" description="Helical" evidence="12">
    <location>
        <begin position="650"/>
        <end position="670"/>
    </location>
</feature>
<feature type="transmembrane region" description="Helical" evidence="12">
    <location>
        <begin position="273"/>
        <end position="292"/>
    </location>
</feature>
<dbReference type="GO" id="GO:0005886">
    <property type="term" value="C:plasma membrane"/>
    <property type="evidence" value="ECO:0007669"/>
    <property type="project" value="UniProtKB-SubCell"/>
</dbReference>
<dbReference type="InParanoid" id="A0A6P8P9Q0"/>
<dbReference type="PANTHER" id="PTHR26452">
    <property type="entry name" value="OLFACTORY RECEPTOR"/>
    <property type="match status" value="1"/>
</dbReference>
<keyword evidence="2" id="KW-1003">Cell membrane</keyword>
<dbReference type="PROSITE" id="PS50262">
    <property type="entry name" value="G_PROTEIN_RECEP_F1_2"/>
    <property type="match status" value="2"/>
</dbReference>
<proteinExistence type="inferred from homology"/>
<dbReference type="KEGG" id="gsh:117350345"/>
<dbReference type="GO" id="GO:0004930">
    <property type="term" value="F:G protein-coupled receptor activity"/>
    <property type="evidence" value="ECO:0007669"/>
    <property type="project" value="UniProtKB-KW"/>
</dbReference>
<gene>
    <name evidence="15" type="primary">LOC117350345</name>
</gene>
<dbReference type="PRINTS" id="PR00245">
    <property type="entry name" value="OLFACTORYR"/>
</dbReference>
<evidence type="ECO:0000256" key="3">
    <source>
        <dbReference type="ARBA" id="ARBA00022606"/>
    </source>
</evidence>
<dbReference type="FunFam" id="1.20.1070.10:FF:000015">
    <property type="entry name" value="Olfactory receptor"/>
    <property type="match status" value="1"/>
</dbReference>
<evidence type="ECO:0000256" key="8">
    <source>
        <dbReference type="ARBA" id="ARBA00023136"/>
    </source>
</evidence>
<evidence type="ECO:0000313" key="14">
    <source>
        <dbReference type="Proteomes" id="UP000515159"/>
    </source>
</evidence>
<comment type="similarity">
    <text evidence="11">Belongs to the G-protein coupled receptor 1 family.</text>
</comment>
<keyword evidence="8 12" id="KW-0472">Membrane</keyword>
<dbReference type="AlphaFoldDB" id="A0A6P8P9Q0"/>
<feature type="domain" description="G-protein coupled receptors family 1 profile" evidence="13">
    <location>
        <begin position="396"/>
        <end position="607"/>
    </location>
</feature>
<evidence type="ECO:0000256" key="1">
    <source>
        <dbReference type="ARBA" id="ARBA00004651"/>
    </source>
</evidence>
<dbReference type="GeneID" id="117350345"/>
<evidence type="ECO:0000256" key="12">
    <source>
        <dbReference type="SAM" id="Phobius"/>
    </source>
</evidence>
<feature type="transmembrane region" description="Helical" evidence="12">
    <location>
        <begin position="495"/>
        <end position="515"/>
    </location>
</feature>
<dbReference type="InterPro" id="IPR017452">
    <property type="entry name" value="GPCR_Rhodpsn_7TM"/>
</dbReference>
<protein>
    <submittedName>
        <fullName evidence="15">Uncharacterized protein LOC117350345</fullName>
    </submittedName>
</protein>
<dbReference type="Pfam" id="PF13853">
    <property type="entry name" value="7tm_4"/>
    <property type="match status" value="2"/>
</dbReference>
<evidence type="ECO:0000259" key="13">
    <source>
        <dbReference type="PROSITE" id="PS50262"/>
    </source>
</evidence>
<feature type="transmembrane region" description="Helical" evidence="12">
    <location>
        <begin position="60"/>
        <end position="81"/>
    </location>
</feature>
<feature type="transmembrane region" description="Helical" evidence="12">
    <location>
        <begin position="204"/>
        <end position="226"/>
    </location>
</feature>
<feature type="transmembrane region" description="Helical" evidence="12">
    <location>
        <begin position="384"/>
        <end position="403"/>
    </location>
</feature>
<feature type="transmembrane region" description="Helical" evidence="12">
    <location>
        <begin position="238"/>
        <end position="261"/>
    </location>
</feature>
<dbReference type="InterPro" id="IPR050516">
    <property type="entry name" value="Olfactory_GPCR"/>
</dbReference>
<evidence type="ECO:0000256" key="6">
    <source>
        <dbReference type="ARBA" id="ARBA00022989"/>
    </source>
</evidence>
<accession>A0A6P8P9Q0</accession>
<dbReference type="FunFam" id="1.20.1070.10:FF:000001">
    <property type="entry name" value="Olfactory receptor"/>
    <property type="match status" value="1"/>
</dbReference>
<keyword evidence="10 11" id="KW-0807">Transducer</keyword>
<feature type="transmembrane region" description="Helical" evidence="12">
    <location>
        <begin position="22"/>
        <end position="48"/>
    </location>
</feature>
<keyword evidence="5" id="KW-0552">Olfaction</keyword>
<evidence type="ECO:0000313" key="15">
    <source>
        <dbReference type="RefSeq" id="XP_033780494.1"/>
    </source>
</evidence>
<keyword evidence="3" id="KW-0716">Sensory transduction</keyword>
<dbReference type="GO" id="GO:0004984">
    <property type="term" value="F:olfactory receptor activity"/>
    <property type="evidence" value="ECO:0007669"/>
    <property type="project" value="InterPro"/>
</dbReference>
<keyword evidence="7 11" id="KW-0297">G-protein coupled receptor</keyword>
<comment type="subcellular location">
    <subcellularLocation>
        <location evidence="1">Cell membrane</location>
        <topology evidence="1">Multi-pass membrane protein</topology>
    </subcellularLocation>
</comment>
<evidence type="ECO:0000256" key="9">
    <source>
        <dbReference type="ARBA" id="ARBA00023170"/>
    </source>
</evidence>
<reference evidence="15" key="1">
    <citation type="submission" date="2025-08" db="UniProtKB">
        <authorList>
            <consortium name="RefSeq"/>
        </authorList>
    </citation>
    <scope>IDENTIFICATION</scope>
</reference>
<feature type="transmembrane region" description="Helical" evidence="12">
    <location>
        <begin position="676"/>
        <end position="698"/>
    </location>
</feature>
<evidence type="ECO:0000256" key="5">
    <source>
        <dbReference type="ARBA" id="ARBA00022725"/>
    </source>
</evidence>
<keyword evidence="14" id="KW-1185">Reference proteome</keyword>
<dbReference type="InterPro" id="IPR000725">
    <property type="entry name" value="Olfact_rcpt"/>
</dbReference>
<dbReference type="InterPro" id="IPR000276">
    <property type="entry name" value="GPCR_Rhodpsn"/>
</dbReference>
<dbReference type="Gene3D" id="1.20.1070.10">
    <property type="entry name" value="Rhodopsin 7-helix transmembrane proteins"/>
    <property type="match status" value="2"/>
</dbReference>
<feature type="transmembrane region" description="Helical" evidence="12">
    <location>
        <begin position="101"/>
        <end position="120"/>
    </location>
</feature>
<organism evidence="14 15">
    <name type="scientific">Geotrypetes seraphini</name>
    <name type="common">Gaboon caecilian</name>
    <name type="synonym">Caecilia seraphini</name>
    <dbReference type="NCBI Taxonomy" id="260995"/>
    <lineage>
        <taxon>Eukaryota</taxon>
        <taxon>Metazoa</taxon>
        <taxon>Chordata</taxon>
        <taxon>Craniata</taxon>
        <taxon>Vertebrata</taxon>
        <taxon>Euteleostomi</taxon>
        <taxon>Amphibia</taxon>
        <taxon>Gymnophiona</taxon>
        <taxon>Geotrypetes</taxon>
    </lineage>
</organism>
<dbReference type="CDD" id="cd13954">
    <property type="entry name" value="7tmA_OR"/>
    <property type="match status" value="2"/>
</dbReference>
<feature type="transmembrane region" description="Helical" evidence="12">
    <location>
        <begin position="453"/>
        <end position="475"/>
    </location>
</feature>
<evidence type="ECO:0000256" key="4">
    <source>
        <dbReference type="ARBA" id="ARBA00022692"/>
    </source>
</evidence>
<keyword evidence="6 12" id="KW-1133">Transmembrane helix</keyword>
<dbReference type="RefSeq" id="XP_033780494.1">
    <property type="nucleotide sequence ID" value="XM_033924603.1"/>
</dbReference>
<feature type="transmembrane region" description="Helical" evidence="12">
    <location>
        <begin position="140"/>
        <end position="163"/>
    </location>
</feature>
<evidence type="ECO:0000256" key="2">
    <source>
        <dbReference type="ARBA" id="ARBA00022475"/>
    </source>
</evidence>
<name>A0A6P8P9Q0_GEOSA</name>
<keyword evidence="4 11" id="KW-0812">Transmembrane</keyword>
<keyword evidence="9 11" id="KW-0675">Receptor</keyword>
<dbReference type="SUPFAM" id="SSF81321">
    <property type="entry name" value="Family A G protein-coupled receptor-like"/>
    <property type="match status" value="2"/>
</dbReference>
<dbReference type="OrthoDB" id="9836137at2759"/>
<feature type="transmembrane region" description="Helical" evidence="12">
    <location>
        <begin position="553"/>
        <end position="581"/>
    </location>
</feature>
<dbReference type="PROSITE" id="PS00237">
    <property type="entry name" value="G_PROTEIN_RECEP_F1_1"/>
    <property type="match status" value="2"/>
</dbReference>
<sequence>MGERNQTSVTEFILLGFSDHPLLQGLVCGMVLLVYLISVMANVVFLMLMCADPHLHKPMYFFLSNLSILDLCCTSVTLPKMLSSFFTGNRSISFHACMTQLYFFLCFTATELFLLSAMAYDRYVAICDPLRYALIMKKSLCILLAAGSWGISFLDVQPVALMISQLSYCGSNNINHFFCDPTALMKLSCSNTHGVETLTFSDGFIFGIVPFLLTICSYIFIVSTILKIRSTEGKQKAFSTCASHLTSVILFYGTILCINMRPTSMYSPTQDKLFSLLYTALIPTLNPIIYSLRNQEIKNTLRKIRDKIQMQEFKCVDIFLVPYITVRQTNARSGIKHHKAPTEAHQSLTRSRTLRMEERNHTSVIEFILVGFSDYSQLEGLICGTVLLIYLISVLENFLFLMLMCADPHLHKPMYFFLSNLSILDICCPTVSIPKMLGSFYTGNQSISFNACMIQLFFFQAFTGTEFFLLSAMAFDRYVAICDPLRYTLIMKKSVCVLMATSSWVIAFLDMPPLIDMISHLSYYKSNEINHFFCDVSSLTKLSCSDIRKLEPMIFAIGSIGGVLPFLLILISYIFIISTILKMHATKGKHKAFSTCSSHLTSILLLWSYSSPVVVGSSVVRLRQSGIGETISERLLASAMARLKTDCLDCCGVVLWLPGLTGLIVGPILVNEFPKQVPFGIILIVISIFFIIIALIFAKKNCCGKKRPPVQVRDTGQQAQRECISSAPPEVWTVSSHVNLHLADDPPPYSLIAAEPSRGFLVPSAPVPWDNAPAEPGQVLMNSCPSYWTIYGQSTCTSEDGRICLPTCQCTNSATRASRSPAAAPTHLLPEPDGE</sequence>
<feature type="domain" description="G-protein coupled receptors family 1 profile" evidence="13">
    <location>
        <begin position="41"/>
        <end position="290"/>
    </location>
</feature>
<evidence type="ECO:0000256" key="10">
    <source>
        <dbReference type="ARBA" id="ARBA00023224"/>
    </source>
</evidence>